<accession>A0A7W7NZ37</accession>
<dbReference type="RefSeq" id="WP_184585493.1">
    <property type="nucleotide sequence ID" value="NZ_JACHLI010000001.1"/>
</dbReference>
<sequence length="127" mass="13856">MNSKTQSPLVLATLNAGHFGPNQEYMLHITTEGVDCRLQGNRVVFDHEPRARLLSTLEIPKVHTVDGLPTKVTAYCLHQDLDAAPGRLIAALQAECDRLCMGVAAFDKAIAGGHRVVDIDQLLENRA</sequence>
<name>A0A7W7NZ37_PSENT</name>
<evidence type="ECO:0000313" key="1">
    <source>
        <dbReference type="EMBL" id="MBB4861214.1"/>
    </source>
</evidence>
<dbReference type="EMBL" id="JACHLI010000001">
    <property type="protein sequence ID" value="MBB4861214.1"/>
    <property type="molecule type" value="Genomic_DNA"/>
</dbReference>
<reference evidence="1 2" key="1">
    <citation type="submission" date="2020-08" db="EMBL/GenBank/DDBJ databases">
        <title>Functional genomics of gut bacteria from endangered species of beetles.</title>
        <authorList>
            <person name="Carlos-Shanley C."/>
        </authorList>
    </citation>
    <scope>NUCLEOTIDE SEQUENCE [LARGE SCALE GENOMIC DNA]</scope>
    <source>
        <strain evidence="1 2">S00179</strain>
    </source>
</reference>
<proteinExistence type="predicted"/>
<dbReference type="Proteomes" id="UP000566995">
    <property type="component" value="Unassembled WGS sequence"/>
</dbReference>
<dbReference type="AlphaFoldDB" id="A0A7W7NZ37"/>
<gene>
    <name evidence="1" type="ORF">HNP46_000025</name>
</gene>
<protein>
    <submittedName>
        <fullName evidence="1">Uncharacterized protein</fullName>
    </submittedName>
</protein>
<comment type="caution">
    <text evidence="1">The sequence shown here is derived from an EMBL/GenBank/DDBJ whole genome shotgun (WGS) entry which is preliminary data.</text>
</comment>
<evidence type="ECO:0000313" key="2">
    <source>
        <dbReference type="Proteomes" id="UP000566995"/>
    </source>
</evidence>
<organism evidence="1 2">
    <name type="scientific">Pseudomonas nitroreducens</name>
    <dbReference type="NCBI Taxonomy" id="46680"/>
    <lineage>
        <taxon>Bacteria</taxon>
        <taxon>Pseudomonadati</taxon>
        <taxon>Pseudomonadota</taxon>
        <taxon>Gammaproteobacteria</taxon>
        <taxon>Pseudomonadales</taxon>
        <taxon>Pseudomonadaceae</taxon>
        <taxon>Pseudomonas</taxon>
    </lineage>
</organism>